<gene>
    <name evidence="6" type="ORF">PECAL_4P17550</name>
</gene>
<dbReference type="GO" id="GO:0032040">
    <property type="term" value="C:small-subunit processome"/>
    <property type="evidence" value="ECO:0007669"/>
    <property type="project" value="TreeGrafter"/>
</dbReference>
<accession>A0A8J2SK60</accession>
<reference evidence="6" key="1">
    <citation type="submission" date="2021-11" db="EMBL/GenBank/DDBJ databases">
        <authorList>
            <consortium name="Genoscope - CEA"/>
            <person name="William W."/>
        </authorList>
    </citation>
    <scope>NUCLEOTIDE SEQUENCE</scope>
</reference>
<evidence type="ECO:0000259" key="5">
    <source>
        <dbReference type="Pfam" id="PF09368"/>
    </source>
</evidence>
<feature type="compositionally biased region" description="Basic residues" evidence="4">
    <location>
        <begin position="241"/>
        <end position="253"/>
    </location>
</feature>
<dbReference type="InterPro" id="IPR018972">
    <property type="entry name" value="Sas10_C_dom"/>
</dbReference>
<feature type="region of interest" description="Disordered" evidence="4">
    <location>
        <begin position="1"/>
        <end position="23"/>
    </location>
</feature>
<evidence type="ECO:0000313" key="7">
    <source>
        <dbReference type="Proteomes" id="UP000789595"/>
    </source>
</evidence>
<sequence>MDADDERLTDWGASRRTYYGGDTADLEIGQKDEDAVEEEALARAQQREALEALDEDDFALDGDGDDDVEEEGGDLFAALGRKGGSRKSVDRKAIAERALEVLEAPVEGAEPSATILRLLREQQALGLLCDAGFYELLRAEGVDPQQHPIAQRLPIALRSLEASASLEAPATVATPTPTEEAPQEEDDLYAASQERRRKKRQKYEVKPRFGSWRDELDAPAADDRRAASRAVVRNKGLAPHRTNKYRNPRVKKKIKYARAVVRRKGQVREMRNEAEGYGGEASGVRKGVGKSRRIT</sequence>
<evidence type="ECO:0000256" key="2">
    <source>
        <dbReference type="ARBA" id="ARBA00010979"/>
    </source>
</evidence>
<feature type="region of interest" description="Disordered" evidence="4">
    <location>
        <begin position="52"/>
        <end position="71"/>
    </location>
</feature>
<protein>
    <recommendedName>
        <fullName evidence="5">Sas10 C-terminal domain-containing protein</fullName>
    </recommendedName>
</protein>
<dbReference type="AlphaFoldDB" id="A0A8J2SK60"/>
<proteinExistence type="inferred from homology"/>
<feature type="compositionally biased region" description="Low complexity" evidence="4">
    <location>
        <begin position="167"/>
        <end position="180"/>
    </location>
</feature>
<feature type="region of interest" description="Disordered" evidence="4">
    <location>
        <begin position="270"/>
        <end position="295"/>
    </location>
</feature>
<feature type="region of interest" description="Disordered" evidence="4">
    <location>
        <begin position="219"/>
        <end position="253"/>
    </location>
</feature>
<dbReference type="OrthoDB" id="1924577at2759"/>
<dbReference type="Pfam" id="PF09368">
    <property type="entry name" value="Sas10"/>
    <property type="match status" value="1"/>
</dbReference>
<comment type="similarity">
    <text evidence="2">Belongs to the SAS10 family.</text>
</comment>
<evidence type="ECO:0000313" key="6">
    <source>
        <dbReference type="EMBL" id="CAH0374473.1"/>
    </source>
</evidence>
<organism evidence="6 7">
    <name type="scientific">Pelagomonas calceolata</name>
    <dbReference type="NCBI Taxonomy" id="35677"/>
    <lineage>
        <taxon>Eukaryota</taxon>
        <taxon>Sar</taxon>
        <taxon>Stramenopiles</taxon>
        <taxon>Ochrophyta</taxon>
        <taxon>Pelagophyceae</taxon>
        <taxon>Pelagomonadales</taxon>
        <taxon>Pelagomonadaceae</taxon>
        <taxon>Pelagomonas</taxon>
    </lineage>
</organism>
<evidence type="ECO:0000256" key="1">
    <source>
        <dbReference type="ARBA" id="ARBA00004123"/>
    </source>
</evidence>
<comment type="subcellular location">
    <subcellularLocation>
        <location evidence="1">Nucleus</location>
    </subcellularLocation>
</comment>
<feature type="domain" description="Sas10 C-terminal" evidence="5">
    <location>
        <begin position="222"/>
        <end position="294"/>
    </location>
</feature>
<dbReference type="EMBL" id="CAKKNE010000004">
    <property type="protein sequence ID" value="CAH0374473.1"/>
    <property type="molecule type" value="Genomic_DNA"/>
</dbReference>
<keyword evidence="3" id="KW-0539">Nucleus</keyword>
<dbReference type="PANTHER" id="PTHR13237">
    <property type="entry name" value="SOMETHING ABOUT SILENCING PROTEIN 10-RELATED"/>
    <property type="match status" value="1"/>
</dbReference>
<evidence type="ECO:0000256" key="4">
    <source>
        <dbReference type="SAM" id="MobiDB-lite"/>
    </source>
</evidence>
<feature type="region of interest" description="Disordered" evidence="4">
    <location>
        <begin position="167"/>
        <end position="186"/>
    </location>
</feature>
<evidence type="ECO:0000256" key="3">
    <source>
        <dbReference type="ARBA" id="ARBA00023242"/>
    </source>
</evidence>
<name>A0A8J2SK60_9STRA</name>
<dbReference type="Proteomes" id="UP000789595">
    <property type="component" value="Unassembled WGS sequence"/>
</dbReference>
<dbReference type="PANTHER" id="PTHR13237:SF8">
    <property type="entry name" value="SOMETHING ABOUT SILENCING PROTEIN 10"/>
    <property type="match status" value="1"/>
</dbReference>
<dbReference type="GO" id="GO:0000462">
    <property type="term" value="P:maturation of SSU-rRNA from tricistronic rRNA transcript (SSU-rRNA, 5.8S rRNA, LSU-rRNA)"/>
    <property type="evidence" value="ECO:0007669"/>
    <property type="project" value="TreeGrafter"/>
</dbReference>
<keyword evidence="7" id="KW-1185">Reference proteome</keyword>
<comment type="caution">
    <text evidence="6">The sequence shown here is derived from an EMBL/GenBank/DDBJ whole genome shotgun (WGS) entry which is preliminary data.</text>
</comment>